<dbReference type="RefSeq" id="WP_148595509.1">
    <property type="nucleotide sequence ID" value="NZ_CP042997.1"/>
</dbReference>
<feature type="signal peptide" evidence="1">
    <location>
        <begin position="1"/>
        <end position="16"/>
    </location>
</feature>
<dbReference type="EMBL" id="CP042997">
    <property type="protein sequence ID" value="QEH35752.1"/>
    <property type="molecule type" value="Genomic_DNA"/>
</dbReference>
<evidence type="ECO:0000256" key="1">
    <source>
        <dbReference type="SAM" id="SignalP"/>
    </source>
</evidence>
<protein>
    <submittedName>
        <fullName evidence="3">Penicillin-binding protein 4</fullName>
    </submittedName>
</protein>
<dbReference type="InterPro" id="IPR012338">
    <property type="entry name" value="Beta-lactam/transpept-like"/>
</dbReference>
<evidence type="ECO:0000259" key="2">
    <source>
        <dbReference type="Pfam" id="PF00144"/>
    </source>
</evidence>
<gene>
    <name evidence="3" type="primary">pbpE_2</name>
    <name evidence="3" type="ORF">OJF2_43090</name>
</gene>
<dbReference type="InterPro" id="IPR001466">
    <property type="entry name" value="Beta-lactam-related"/>
</dbReference>
<sequence length="360" mass="39702" precursor="true">MILLAACLLALPPVEALDAAIDAYLRGEVEQKRFSGVILIAKDGKPLVRRAYGYADWTKRTPATPETAFLLYSNTKQFTAAAILMLRDRGKLALTDPIGRHLPDCPPEWEPVTLHHLLSHTSGIEIDNLWSWVYNHYPSYREGPRLGPYERKPLLSKPGEKFQYSNGGYMLLAQVIARVSGEEFPRFLEEEIFGPLDMTHTGCDRDAVTPGRARGHDLSGASPSIQEQPTHGIVGAGDVYSTVDDLLKWDEALYGDKLLSPASREAMFSPQFKTARGGVGYGWFLRRGPDGEISHFQHGGGGTGFTSVLIRRPKDHAYIAVLGNLGYDTEFKLGDGCRERLDAWLAGEHGRRGGDAAPAR</sequence>
<dbReference type="InterPro" id="IPR050491">
    <property type="entry name" value="AmpC-like"/>
</dbReference>
<accession>A0A5B9W565</accession>
<dbReference type="OrthoDB" id="284523at2"/>
<dbReference type="SUPFAM" id="SSF56601">
    <property type="entry name" value="beta-lactamase/transpeptidase-like"/>
    <property type="match status" value="1"/>
</dbReference>
<reference evidence="3 4" key="1">
    <citation type="submission" date="2019-08" db="EMBL/GenBank/DDBJ databases">
        <title>Deep-cultivation of Planctomycetes and their phenomic and genomic characterization uncovers novel biology.</title>
        <authorList>
            <person name="Wiegand S."/>
            <person name="Jogler M."/>
            <person name="Boedeker C."/>
            <person name="Pinto D."/>
            <person name="Vollmers J."/>
            <person name="Rivas-Marin E."/>
            <person name="Kohn T."/>
            <person name="Peeters S.H."/>
            <person name="Heuer A."/>
            <person name="Rast P."/>
            <person name="Oberbeckmann S."/>
            <person name="Bunk B."/>
            <person name="Jeske O."/>
            <person name="Meyerdierks A."/>
            <person name="Storesund J.E."/>
            <person name="Kallscheuer N."/>
            <person name="Luecker S."/>
            <person name="Lage O.M."/>
            <person name="Pohl T."/>
            <person name="Merkel B.J."/>
            <person name="Hornburger P."/>
            <person name="Mueller R.-W."/>
            <person name="Bruemmer F."/>
            <person name="Labrenz M."/>
            <person name="Spormann A.M."/>
            <person name="Op den Camp H."/>
            <person name="Overmann J."/>
            <person name="Amann R."/>
            <person name="Jetten M.S.M."/>
            <person name="Mascher T."/>
            <person name="Medema M.H."/>
            <person name="Devos D.P."/>
            <person name="Kaster A.-K."/>
            <person name="Ovreas L."/>
            <person name="Rohde M."/>
            <person name="Galperin M.Y."/>
            <person name="Jogler C."/>
        </authorList>
    </citation>
    <scope>NUCLEOTIDE SEQUENCE [LARGE SCALE GENOMIC DNA]</scope>
    <source>
        <strain evidence="3 4">OJF2</strain>
    </source>
</reference>
<dbReference type="Proteomes" id="UP000324233">
    <property type="component" value="Chromosome"/>
</dbReference>
<keyword evidence="1" id="KW-0732">Signal</keyword>
<feature type="domain" description="Beta-lactamase-related" evidence="2">
    <location>
        <begin position="22"/>
        <end position="330"/>
    </location>
</feature>
<dbReference type="PANTHER" id="PTHR46825:SF9">
    <property type="entry name" value="BETA-LACTAMASE-RELATED DOMAIN-CONTAINING PROTEIN"/>
    <property type="match status" value="1"/>
</dbReference>
<evidence type="ECO:0000313" key="3">
    <source>
        <dbReference type="EMBL" id="QEH35752.1"/>
    </source>
</evidence>
<dbReference type="Gene3D" id="3.40.710.10">
    <property type="entry name" value="DD-peptidase/beta-lactamase superfamily"/>
    <property type="match status" value="1"/>
</dbReference>
<dbReference type="Pfam" id="PF00144">
    <property type="entry name" value="Beta-lactamase"/>
    <property type="match status" value="1"/>
</dbReference>
<name>A0A5B9W565_9BACT</name>
<dbReference type="AlphaFoldDB" id="A0A5B9W565"/>
<proteinExistence type="predicted"/>
<organism evidence="3 4">
    <name type="scientific">Aquisphaera giovannonii</name>
    <dbReference type="NCBI Taxonomy" id="406548"/>
    <lineage>
        <taxon>Bacteria</taxon>
        <taxon>Pseudomonadati</taxon>
        <taxon>Planctomycetota</taxon>
        <taxon>Planctomycetia</taxon>
        <taxon>Isosphaerales</taxon>
        <taxon>Isosphaeraceae</taxon>
        <taxon>Aquisphaera</taxon>
    </lineage>
</organism>
<keyword evidence="4" id="KW-1185">Reference proteome</keyword>
<dbReference type="PANTHER" id="PTHR46825">
    <property type="entry name" value="D-ALANYL-D-ALANINE-CARBOXYPEPTIDASE/ENDOPEPTIDASE AMPH"/>
    <property type="match status" value="1"/>
</dbReference>
<evidence type="ECO:0000313" key="4">
    <source>
        <dbReference type="Proteomes" id="UP000324233"/>
    </source>
</evidence>
<dbReference type="KEGG" id="agv:OJF2_43090"/>
<feature type="chain" id="PRO_5022935645" evidence="1">
    <location>
        <begin position="17"/>
        <end position="360"/>
    </location>
</feature>